<dbReference type="EMBL" id="JBGNUJ010000012">
    <property type="protein sequence ID" value="KAL3953400.1"/>
    <property type="molecule type" value="Genomic_DNA"/>
</dbReference>
<reference evidence="1" key="1">
    <citation type="submission" date="2024-12" db="EMBL/GenBank/DDBJ databases">
        <title>Comparative genomics and development of molecular markers within Purpureocillium lilacinum and among Purpureocillium species.</title>
        <authorList>
            <person name="Yeh Z.-Y."/>
            <person name="Ni N.-T."/>
            <person name="Lo P.-H."/>
            <person name="Mushyakhwo K."/>
            <person name="Lin C.-F."/>
            <person name="Nai Y.-S."/>
        </authorList>
    </citation>
    <scope>NUCLEOTIDE SEQUENCE</scope>
    <source>
        <strain evidence="1">NCHU-NPUST-175</strain>
    </source>
</reference>
<dbReference type="Proteomes" id="UP001638806">
    <property type="component" value="Unassembled WGS sequence"/>
</dbReference>
<organism evidence="1 2">
    <name type="scientific">Purpureocillium lilacinum</name>
    <name type="common">Paecilomyces lilacinus</name>
    <dbReference type="NCBI Taxonomy" id="33203"/>
    <lineage>
        <taxon>Eukaryota</taxon>
        <taxon>Fungi</taxon>
        <taxon>Dikarya</taxon>
        <taxon>Ascomycota</taxon>
        <taxon>Pezizomycotina</taxon>
        <taxon>Sordariomycetes</taxon>
        <taxon>Hypocreomycetidae</taxon>
        <taxon>Hypocreales</taxon>
        <taxon>Ophiocordycipitaceae</taxon>
        <taxon>Purpureocillium</taxon>
    </lineage>
</organism>
<keyword evidence="2" id="KW-1185">Reference proteome</keyword>
<evidence type="ECO:0000313" key="1">
    <source>
        <dbReference type="EMBL" id="KAL3953400.1"/>
    </source>
</evidence>
<name>A0ACC4DAJ6_PURLI</name>
<comment type="caution">
    <text evidence="1">The sequence shown here is derived from an EMBL/GenBank/DDBJ whole genome shotgun (WGS) entry which is preliminary data.</text>
</comment>
<gene>
    <name evidence="1" type="ORF">ACCO45_013343</name>
</gene>
<proteinExistence type="predicted"/>
<sequence>MSQFPDLSRLEMHFLDVMLHKQIEVDKYLIGPSFRDQHLQAFASHLTAGMPLLRDAFIACASLLVGNQSLRQLARGQQIGFRRAAAAIGSLRVSRVDRDDDLSTVLILGVAVVTFALHHSGTPLALCSFILGIAKAMYERDRALPRRMGSDCAAFLVCLLGTEMEECLMRCRVPTLRVWEGDMDHLVDRFIGISAPLLTHFHDLCVLGYRIRESGCPSMMIAQSKVLQLTALLVAHRLRHPFGNDEGALAMSRTVLHELDAVVQRTGRSIPFADLAFLVAGFELTEAQERNAALESSYLIVDFSPHVRDEEAAWLVSFWAARDVADHHIYWDNIESFLGGTITTQA</sequence>
<evidence type="ECO:0000313" key="2">
    <source>
        <dbReference type="Proteomes" id="UP001638806"/>
    </source>
</evidence>
<accession>A0ACC4DAJ6</accession>
<protein>
    <submittedName>
        <fullName evidence="1">Uncharacterized protein</fullName>
    </submittedName>
</protein>